<dbReference type="Proteomes" id="UP000189464">
    <property type="component" value="Chromosome"/>
</dbReference>
<reference evidence="9 10" key="1">
    <citation type="journal article" date="2016" name="Int. J. Syst. Evol. Microbiol.">
        <title>Desulfotomaculum ferrireducens sp. nov., a moderately thermophilic sulfate-reducing and dissimilatory Fe(III)-reducing bacterium isolated from compost.</title>
        <authorList>
            <person name="Yang G."/>
            <person name="Guo J."/>
            <person name="Zhuang L."/>
            <person name="Yuan Y."/>
            <person name="Zhou S."/>
        </authorList>
    </citation>
    <scope>NUCLEOTIDE SEQUENCE [LARGE SCALE GENOMIC DNA]</scope>
    <source>
        <strain evidence="9 10">GSS09</strain>
    </source>
</reference>
<dbReference type="AlphaFoldDB" id="A0A1S6IWW3"/>
<feature type="transmembrane region" description="Helical" evidence="7">
    <location>
        <begin position="240"/>
        <end position="259"/>
    </location>
</feature>
<feature type="transmembrane region" description="Helical" evidence="7">
    <location>
        <begin position="51"/>
        <end position="70"/>
    </location>
</feature>
<dbReference type="NCBIfam" id="TIGR00786">
    <property type="entry name" value="dctM"/>
    <property type="match status" value="1"/>
</dbReference>
<sequence length="426" mass="45809">MATAYLFSLFVALFLLNVPIAIALALSATIVLALTMDFSLYMIVQRMFASLLSPTLMAIPAFVFAGVLMSRGGIAKYLIDCLRAWLGHLPGGLAVVTVLACAIFAAISGSSPATAAAIGAIMLPAMIDNGYPKRYAMGLVAAGGTLGILIPPSVTMVIFGVVAEESIGKLFMGGLVPGLLLASVLLASAVITAKRNNFGRGEKASWEERRRSTIKALPGAFLPFFILGSIYMGVVTPTEAAVLSVFYTIAVSTLIYKELKLKDIRPVFVESINISSMIFMIIAAAMIFAFFLTTNQIPNAVAAWISENNLNKYLFFLATNIMFFIMGTFLEAVAITLITLPILLPMIHHLGIDLIQFAVVMTVNMELAMITPPVGLNLFVVSAMAKDSLGNVVRGVLPFIVLMILMMVVFVVWPDISTYIPRVLMK</sequence>
<evidence type="ECO:0000256" key="2">
    <source>
        <dbReference type="ARBA" id="ARBA00022475"/>
    </source>
</evidence>
<dbReference type="EMBL" id="CP019698">
    <property type="protein sequence ID" value="AQS59257.1"/>
    <property type="molecule type" value="Genomic_DNA"/>
</dbReference>
<dbReference type="GO" id="GO:0005886">
    <property type="term" value="C:plasma membrane"/>
    <property type="evidence" value="ECO:0007669"/>
    <property type="project" value="UniProtKB-SubCell"/>
</dbReference>
<gene>
    <name evidence="9" type="ORF">B0537_09280</name>
</gene>
<keyword evidence="3" id="KW-0997">Cell inner membrane</keyword>
<dbReference type="RefSeq" id="WP_077714327.1">
    <property type="nucleotide sequence ID" value="NZ_CP019698.1"/>
</dbReference>
<dbReference type="PIRSF" id="PIRSF006066">
    <property type="entry name" value="HI0050"/>
    <property type="match status" value="1"/>
</dbReference>
<evidence type="ECO:0000256" key="1">
    <source>
        <dbReference type="ARBA" id="ARBA00004429"/>
    </source>
</evidence>
<evidence type="ECO:0000256" key="5">
    <source>
        <dbReference type="ARBA" id="ARBA00022989"/>
    </source>
</evidence>
<evidence type="ECO:0000256" key="4">
    <source>
        <dbReference type="ARBA" id="ARBA00022692"/>
    </source>
</evidence>
<evidence type="ECO:0000313" key="9">
    <source>
        <dbReference type="EMBL" id="AQS59257.1"/>
    </source>
</evidence>
<dbReference type="PANTHER" id="PTHR33362">
    <property type="entry name" value="SIALIC ACID TRAP TRANSPORTER PERMEASE PROTEIN SIAT-RELATED"/>
    <property type="match status" value="1"/>
</dbReference>
<dbReference type="GO" id="GO:0022857">
    <property type="term" value="F:transmembrane transporter activity"/>
    <property type="evidence" value="ECO:0007669"/>
    <property type="project" value="TreeGrafter"/>
</dbReference>
<feature type="transmembrane region" description="Helical" evidence="7">
    <location>
        <begin position="313"/>
        <end position="342"/>
    </location>
</feature>
<feature type="transmembrane region" description="Helical" evidence="7">
    <location>
        <begin position="138"/>
        <end position="163"/>
    </location>
</feature>
<dbReference type="STRING" id="1833852.B0537_09280"/>
<keyword evidence="10" id="KW-1185">Reference proteome</keyword>
<feature type="transmembrane region" description="Helical" evidence="7">
    <location>
        <begin position="396"/>
        <end position="416"/>
    </location>
</feature>
<dbReference type="PANTHER" id="PTHR33362:SF5">
    <property type="entry name" value="C4-DICARBOXYLATE TRAP TRANSPORTER LARGE PERMEASE PROTEIN DCTM"/>
    <property type="match status" value="1"/>
</dbReference>
<keyword evidence="2" id="KW-1003">Cell membrane</keyword>
<proteinExistence type="predicted"/>
<name>A0A1S6IWW3_9FIRM</name>
<evidence type="ECO:0000259" key="8">
    <source>
        <dbReference type="Pfam" id="PF06808"/>
    </source>
</evidence>
<dbReference type="InterPro" id="IPR004681">
    <property type="entry name" value="TRAP_DctM"/>
</dbReference>
<protein>
    <submittedName>
        <fullName evidence="9">C4-dicarboxylate ABC transporter permease</fullName>
    </submittedName>
</protein>
<evidence type="ECO:0000256" key="7">
    <source>
        <dbReference type="SAM" id="Phobius"/>
    </source>
</evidence>
<feature type="transmembrane region" description="Helical" evidence="7">
    <location>
        <begin position="214"/>
        <end position="234"/>
    </location>
</feature>
<accession>A0A1S6IWW3</accession>
<feature type="transmembrane region" description="Helical" evidence="7">
    <location>
        <begin position="175"/>
        <end position="193"/>
    </location>
</feature>
<feature type="transmembrane region" description="Helical" evidence="7">
    <location>
        <begin position="271"/>
        <end position="293"/>
    </location>
</feature>
<feature type="domain" description="TRAP C4-dicarboxylate transport system permease DctM subunit" evidence="8">
    <location>
        <begin position="8"/>
        <end position="415"/>
    </location>
</feature>
<organism evidence="9 10">
    <name type="scientific">Desulforamulus ferrireducens</name>
    <dbReference type="NCBI Taxonomy" id="1833852"/>
    <lineage>
        <taxon>Bacteria</taxon>
        <taxon>Bacillati</taxon>
        <taxon>Bacillota</taxon>
        <taxon>Clostridia</taxon>
        <taxon>Eubacteriales</taxon>
        <taxon>Peptococcaceae</taxon>
        <taxon>Desulforamulus</taxon>
    </lineage>
</organism>
<dbReference type="KEGG" id="dfg:B0537_09280"/>
<feature type="transmembrane region" description="Helical" evidence="7">
    <location>
        <begin position="354"/>
        <end position="376"/>
    </location>
</feature>
<keyword evidence="5 7" id="KW-1133">Transmembrane helix</keyword>
<dbReference type="OrthoDB" id="9772674at2"/>
<feature type="transmembrane region" description="Helical" evidence="7">
    <location>
        <begin position="113"/>
        <end position="131"/>
    </location>
</feature>
<evidence type="ECO:0000256" key="3">
    <source>
        <dbReference type="ARBA" id="ARBA00022519"/>
    </source>
</evidence>
<evidence type="ECO:0000256" key="6">
    <source>
        <dbReference type="ARBA" id="ARBA00023136"/>
    </source>
</evidence>
<dbReference type="InterPro" id="IPR010656">
    <property type="entry name" value="DctM"/>
</dbReference>
<keyword evidence="6 7" id="KW-0472">Membrane</keyword>
<evidence type="ECO:0000313" key="10">
    <source>
        <dbReference type="Proteomes" id="UP000189464"/>
    </source>
</evidence>
<keyword evidence="4 7" id="KW-0812">Transmembrane</keyword>
<comment type="subcellular location">
    <subcellularLocation>
        <location evidence="1">Cell inner membrane</location>
        <topology evidence="1">Multi-pass membrane protein</topology>
    </subcellularLocation>
</comment>
<dbReference type="Pfam" id="PF06808">
    <property type="entry name" value="DctM"/>
    <property type="match status" value="1"/>
</dbReference>
<feature type="transmembrane region" description="Helical" evidence="7">
    <location>
        <begin position="82"/>
        <end position="107"/>
    </location>
</feature>